<dbReference type="PANTHER" id="PTHR42806">
    <property type="entry name" value="GLYCINE CLEAVAGE SYSTEM P-PROTEIN"/>
    <property type="match status" value="1"/>
</dbReference>
<proteinExistence type="inferred from homology"/>
<evidence type="ECO:0000256" key="1">
    <source>
        <dbReference type="ARBA" id="ARBA00003788"/>
    </source>
</evidence>
<dbReference type="HAMAP" id="MF_00712">
    <property type="entry name" value="GcvPA"/>
    <property type="match status" value="1"/>
</dbReference>
<accession>A0A4P7W5L2</accession>
<dbReference type="Pfam" id="PF02347">
    <property type="entry name" value="GDC-P"/>
    <property type="match status" value="1"/>
</dbReference>
<evidence type="ECO:0000313" key="7">
    <source>
        <dbReference type="Proteomes" id="UP000297149"/>
    </source>
</evidence>
<dbReference type="EMBL" id="CP039396">
    <property type="protein sequence ID" value="QCD43182.1"/>
    <property type="molecule type" value="Genomic_DNA"/>
</dbReference>
<dbReference type="InterPro" id="IPR015424">
    <property type="entry name" value="PyrdxlP-dep_Trfase"/>
</dbReference>
<reference evidence="7" key="1">
    <citation type="submission" date="2019-02" db="EMBL/GenBank/DDBJ databases">
        <title>Isolation and identification of novel species under the genus Muribaculum.</title>
        <authorList>
            <person name="Miyake S."/>
            <person name="Ding Y."/>
            <person name="Low A."/>
            <person name="Soh M."/>
            <person name="Seedorf H."/>
        </authorList>
    </citation>
    <scope>NUCLEOTIDE SEQUENCE [LARGE SCALE GENOMIC DNA]</scope>
    <source>
        <strain evidence="7">H5</strain>
    </source>
</reference>
<dbReference type="Gene3D" id="3.90.1150.10">
    <property type="entry name" value="Aspartate Aminotransferase, domain 1"/>
    <property type="match status" value="1"/>
</dbReference>
<comment type="catalytic activity">
    <reaction evidence="3 4">
        <text>N(6)-[(R)-lipoyl]-L-lysyl-[glycine-cleavage complex H protein] + glycine + H(+) = N(6)-[(R)-S(8)-aminomethyldihydrolipoyl]-L-lysyl-[glycine-cleavage complex H protein] + CO2</text>
        <dbReference type="Rhea" id="RHEA:24304"/>
        <dbReference type="Rhea" id="RHEA-COMP:10494"/>
        <dbReference type="Rhea" id="RHEA-COMP:10495"/>
        <dbReference type="ChEBI" id="CHEBI:15378"/>
        <dbReference type="ChEBI" id="CHEBI:16526"/>
        <dbReference type="ChEBI" id="CHEBI:57305"/>
        <dbReference type="ChEBI" id="CHEBI:83099"/>
        <dbReference type="ChEBI" id="CHEBI:83143"/>
        <dbReference type="EC" id="1.4.4.2"/>
    </reaction>
</comment>
<comment type="function">
    <text evidence="1 4">The glycine cleavage system catalyzes the degradation of glycine. The P protein binds the alpha-amino group of glycine through its pyridoxal phosphate cofactor; CO(2) is released and the remaining methylamine moiety is then transferred to the lipoamide cofactor of the H protein.</text>
</comment>
<dbReference type="InterPro" id="IPR015422">
    <property type="entry name" value="PyrdxlP-dep_Trfase_small"/>
</dbReference>
<dbReference type="PANTHER" id="PTHR42806:SF1">
    <property type="entry name" value="GLYCINE DEHYDROGENASE (DECARBOXYLATING)"/>
    <property type="match status" value="1"/>
</dbReference>
<dbReference type="Proteomes" id="UP000297149">
    <property type="component" value="Chromosome"/>
</dbReference>
<dbReference type="RefSeq" id="WP_123614787.1">
    <property type="nucleotide sequence ID" value="NZ_CAXHQF010000055.1"/>
</dbReference>
<name>A0A4P7W5L2_9BACT</name>
<evidence type="ECO:0000256" key="2">
    <source>
        <dbReference type="ARBA" id="ARBA00023002"/>
    </source>
</evidence>
<comment type="subunit">
    <text evidence="4">The glycine cleavage system is composed of four proteins: P, T, L and H. In this organism, the P 'protein' is a heterodimer of two subunits.</text>
</comment>
<dbReference type="NCBIfam" id="NF001696">
    <property type="entry name" value="PRK00451.1"/>
    <property type="match status" value="1"/>
</dbReference>
<gene>
    <name evidence="4" type="primary">gcvPA</name>
    <name evidence="6" type="ORF">E7747_13380</name>
</gene>
<dbReference type="EC" id="1.4.4.2" evidence="4"/>
<protein>
    <recommendedName>
        <fullName evidence="4">Probable glycine dehydrogenase (decarboxylating) subunit 1</fullName>
        <ecNumber evidence="4">1.4.4.2</ecNumber>
    </recommendedName>
    <alternativeName>
        <fullName evidence="4">Glycine cleavage system P-protein subunit 1</fullName>
    </alternativeName>
    <alternativeName>
        <fullName evidence="4">Glycine decarboxylase subunit 1</fullName>
    </alternativeName>
    <alternativeName>
        <fullName evidence="4">Glycine dehydrogenase (aminomethyl-transferring) subunit 1</fullName>
    </alternativeName>
</protein>
<organism evidence="6 7">
    <name type="scientific">Duncaniella dubosii</name>
    <dbReference type="NCBI Taxonomy" id="2518971"/>
    <lineage>
        <taxon>Bacteria</taxon>
        <taxon>Pseudomonadati</taxon>
        <taxon>Bacteroidota</taxon>
        <taxon>Bacteroidia</taxon>
        <taxon>Bacteroidales</taxon>
        <taxon>Muribaculaceae</taxon>
        <taxon>Duncaniella</taxon>
    </lineage>
</organism>
<dbReference type="Gene3D" id="3.40.640.10">
    <property type="entry name" value="Type I PLP-dependent aspartate aminotransferase-like (Major domain)"/>
    <property type="match status" value="1"/>
</dbReference>
<evidence type="ECO:0000313" key="6">
    <source>
        <dbReference type="EMBL" id="QCD43182.1"/>
    </source>
</evidence>
<dbReference type="InterPro" id="IPR015421">
    <property type="entry name" value="PyrdxlP-dep_Trfase_major"/>
</dbReference>
<evidence type="ECO:0000256" key="4">
    <source>
        <dbReference type="HAMAP-Rule" id="MF_00712"/>
    </source>
</evidence>
<dbReference type="GO" id="GO:0004375">
    <property type="term" value="F:glycine dehydrogenase (decarboxylating) activity"/>
    <property type="evidence" value="ECO:0007669"/>
    <property type="project" value="UniProtKB-EC"/>
</dbReference>
<dbReference type="PIRSF" id="PIRSF006815">
    <property type="entry name" value="GcvPA"/>
    <property type="match status" value="1"/>
</dbReference>
<evidence type="ECO:0000256" key="3">
    <source>
        <dbReference type="ARBA" id="ARBA00049026"/>
    </source>
</evidence>
<keyword evidence="2 4" id="KW-0560">Oxidoreductase</keyword>
<comment type="similarity">
    <text evidence="4">Belongs to the GcvP family. N-terminal subunit subfamily.</text>
</comment>
<dbReference type="AlphaFoldDB" id="A0A4P7W5L2"/>
<dbReference type="GO" id="GO:0009116">
    <property type="term" value="P:nucleoside metabolic process"/>
    <property type="evidence" value="ECO:0007669"/>
    <property type="project" value="InterPro"/>
</dbReference>
<dbReference type="KEGG" id="ddb:E7747_13380"/>
<dbReference type="InterPro" id="IPR049315">
    <property type="entry name" value="GDC-P_N"/>
</dbReference>
<feature type="domain" description="Glycine cleavage system P-protein N-terminal" evidence="5">
    <location>
        <begin position="3"/>
        <end position="435"/>
    </location>
</feature>
<sequence>MTHRYFPHTPEDIAAMLERCNMKSLDELYSDVPESLKLKRDYDLQPQMSEKEVRDFFEELAVRNQPLTCFAGAGFYDHYTPAVVQSLASRSEFLTAYTPYQPEISQGTLQYIFEYQSMMTQLTGMEVSNASMYDGTTAVAEAMLMAISHARKRNRVLVSATLNPIYREVIDTYARYHGVRVDTIAEKDGVTDLDTMREMLADGDVAGVIVATPNFYGILEDYTGVADMVHAAKALLIMTAPASTLGVIRTPGEWGADIAAGEAQSLGMPLNFGGPYLGYICCSKALIRKLPGRIVGATTDADGQRVFVLTLQAREQHIRRDKATSNICSNQGLMALYVAMYLSLMGAKGLREVNELSAAGAHYLASRLVETGAFELKYPDRPFLNEFVVRFKGEVKLADFVEVCNSCGCLPGVMISEDELLVCVTETRTKEEIDRYVWRAETFSKATVPAMNGGVAANEMSN</sequence>
<dbReference type="InterPro" id="IPR023010">
    <property type="entry name" value="GcvPA"/>
</dbReference>
<evidence type="ECO:0000259" key="5">
    <source>
        <dbReference type="Pfam" id="PF02347"/>
    </source>
</evidence>
<dbReference type="InterPro" id="IPR020581">
    <property type="entry name" value="GDC_P"/>
</dbReference>
<keyword evidence="7" id="KW-1185">Reference proteome</keyword>
<dbReference type="SUPFAM" id="SSF53383">
    <property type="entry name" value="PLP-dependent transferases"/>
    <property type="match status" value="1"/>
</dbReference>
<dbReference type="GO" id="GO:0019464">
    <property type="term" value="P:glycine decarboxylation via glycine cleavage system"/>
    <property type="evidence" value="ECO:0007669"/>
    <property type="project" value="UniProtKB-UniRule"/>
</dbReference>
<dbReference type="CDD" id="cd00613">
    <property type="entry name" value="GDC-P"/>
    <property type="match status" value="1"/>
</dbReference>